<dbReference type="Pfam" id="PF04082">
    <property type="entry name" value="Fungal_trans"/>
    <property type="match status" value="1"/>
</dbReference>
<dbReference type="EMBL" id="LYCR01000006">
    <property type="protein sequence ID" value="OGM49950.1"/>
    <property type="molecule type" value="Genomic_DNA"/>
</dbReference>
<dbReference type="PROSITE" id="PS00463">
    <property type="entry name" value="ZN2_CY6_FUNGAL_1"/>
    <property type="match status" value="1"/>
</dbReference>
<evidence type="ECO:0000313" key="10">
    <source>
        <dbReference type="Proteomes" id="UP000179179"/>
    </source>
</evidence>
<dbReference type="GO" id="GO:0001228">
    <property type="term" value="F:DNA-binding transcription activator activity, RNA polymerase II-specific"/>
    <property type="evidence" value="ECO:0007669"/>
    <property type="project" value="TreeGrafter"/>
</dbReference>
<evidence type="ECO:0000313" key="9">
    <source>
        <dbReference type="EMBL" id="OGM49950.1"/>
    </source>
</evidence>
<dbReference type="GO" id="GO:0006351">
    <property type="term" value="P:DNA-templated transcription"/>
    <property type="evidence" value="ECO:0007669"/>
    <property type="project" value="InterPro"/>
</dbReference>
<dbReference type="OrthoDB" id="4337792at2759"/>
<dbReference type="GO" id="GO:0005634">
    <property type="term" value="C:nucleus"/>
    <property type="evidence" value="ECO:0007669"/>
    <property type="project" value="TreeGrafter"/>
</dbReference>
<dbReference type="SUPFAM" id="SSF57701">
    <property type="entry name" value="Zn2/Cys6 DNA-binding domain"/>
    <property type="match status" value="1"/>
</dbReference>
<keyword evidence="4" id="KW-0238">DNA-binding</keyword>
<keyword evidence="10" id="KW-1185">Reference proteome</keyword>
<dbReference type="Pfam" id="PF00172">
    <property type="entry name" value="Zn_clus"/>
    <property type="match status" value="1"/>
</dbReference>
<evidence type="ECO:0000259" key="8">
    <source>
        <dbReference type="PROSITE" id="PS50048"/>
    </source>
</evidence>
<accession>A0A1F8AE11</accession>
<keyword evidence="5" id="KW-0804">Transcription</keyword>
<comment type="caution">
    <text evidence="9">The sequence shown here is derived from an EMBL/GenBank/DDBJ whole genome shotgun (WGS) entry which is preliminary data.</text>
</comment>
<dbReference type="InterPro" id="IPR007219">
    <property type="entry name" value="XnlR_reg_dom"/>
</dbReference>
<dbReference type="PANTHER" id="PTHR31944">
    <property type="entry name" value="HEME-RESPONSIVE ZINC FINGER TRANSCRIPTION FACTOR HAP1"/>
    <property type="match status" value="1"/>
</dbReference>
<evidence type="ECO:0000256" key="6">
    <source>
        <dbReference type="ARBA" id="ARBA00023242"/>
    </source>
</evidence>
<dbReference type="InterPro" id="IPR036864">
    <property type="entry name" value="Zn2-C6_fun-type_DNA-bd_sf"/>
</dbReference>
<sequence length="659" mass="74768">MVGQSKQTRKRRRPAYSCAECRRRKVRCDRAQPCSQCTKQDVAFACTYEEHPRTVPKRQQNMRRQRTPEELPSVDGSSHISTIPRVIRGTISKTRVFGHGHWMNTVSMMDELSGLQPLGEFYESMFRAENHSHHDKISKTILECKQLAREFKRKRPSRWCLPADLHRSFPHPHVMNELIEIYFSTFESCHRILHLPSFQEEYKSYINCPETARGPFLLQLALLMTLAGALHGGANIRNEMTTKASTWIHIAQTWLSAPLEKDRLTLDGIQINCLLLLARQVTRIGSDLVWISAGSLVRIAMQMGLHQDPDCLEEMSITQKEIRRRLWYTILEINVQSALDSGMVPMITGADYNTQPPSDDEPQDNTQVTISNRMSFQSLLAESLPLRLRATRIINSLQEEPSYDEVLALGNELASACGKAAIAIEQAVSESNAHSIGFVTSFCNHLLRRFLLCLHYPYAVKAKRSPMYCYSQKACLSAAQDLVVLLEDDIYRRILLTGGGMFRDLITWGAMLIFLELCPEPDADNSIFARRSNRARQEPLLQDARRVVQYARDRMWHGETNVKVYVCLSMMMAQAEARLGGMPVKEAISKALHESLNICHTLLKDMAADSSTGTMDPVLESWASSGLTVPLFADLDSDFDFLVDGHLDVSFLDNLFDPQ</sequence>
<name>A0A1F8AE11_9EURO</name>
<evidence type="ECO:0000256" key="4">
    <source>
        <dbReference type="ARBA" id="ARBA00023125"/>
    </source>
</evidence>
<keyword evidence="2" id="KW-0862">Zinc</keyword>
<dbReference type="InterPro" id="IPR001138">
    <property type="entry name" value="Zn2Cys6_DnaBD"/>
</dbReference>
<keyword evidence="3" id="KW-0805">Transcription regulation</keyword>
<feature type="region of interest" description="Disordered" evidence="7">
    <location>
        <begin position="54"/>
        <end position="79"/>
    </location>
</feature>
<dbReference type="RefSeq" id="XP_022393667.1">
    <property type="nucleotide sequence ID" value="XM_022528597.1"/>
</dbReference>
<evidence type="ECO:0000256" key="5">
    <source>
        <dbReference type="ARBA" id="ARBA00023163"/>
    </source>
</evidence>
<evidence type="ECO:0000256" key="1">
    <source>
        <dbReference type="ARBA" id="ARBA00022723"/>
    </source>
</evidence>
<dbReference type="AlphaFoldDB" id="A0A1F8AE11"/>
<protein>
    <submittedName>
        <fullName evidence="9">Putative C6 transcription factor</fullName>
    </submittedName>
</protein>
<dbReference type="GO" id="GO:0000978">
    <property type="term" value="F:RNA polymerase II cis-regulatory region sequence-specific DNA binding"/>
    <property type="evidence" value="ECO:0007669"/>
    <property type="project" value="TreeGrafter"/>
</dbReference>
<dbReference type="PROSITE" id="PS50048">
    <property type="entry name" value="ZN2_CY6_FUNGAL_2"/>
    <property type="match status" value="1"/>
</dbReference>
<dbReference type="InterPro" id="IPR051430">
    <property type="entry name" value="Fungal_TF_Env_Response"/>
</dbReference>
<dbReference type="GO" id="GO:0008270">
    <property type="term" value="F:zinc ion binding"/>
    <property type="evidence" value="ECO:0007669"/>
    <property type="project" value="InterPro"/>
</dbReference>
<proteinExistence type="predicted"/>
<organism evidence="9 10">
    <name type="scientific">Aspergillus bombycis</name>
    <dbReference type="NCBI Taxonomy" id="109264"/>
    <lineage>
        <taxon>Eukaryota</taxon>
        <taxon>Fungi</taxon>
        <taxon>Dikarya</taxon>
        <taxon>Ascomycota</taxon>
        <taxon>Pezizomycotina</taxon>
        <taxon>Eurotiomycetes</taxon>
        <taxon>Eurotiomycetidae</taxon>
        <taxon>Eurotiales</taxon>
        <taxon>Aspergillaceae</taxon>
        <taxon>Aspergillus</taxon>
    </lineage>
</organism>
<keyword evidence="1" id="KW-0479">Metal-binding</keyword>
<dbReference type="SMART" id="SM00906">
    <property type="entry name" value="Fungal_trans"/>
    <property type="match status" value="1"/>
</dbReference>
<dbReference type="Gene3D" id="4.10.240.10">
    <property type="entry name" value="Zn(2)-C6 fungal-type DNA-binding domain"/>
    <property type="match status" value="1"/>
</dbReference>
<dbReference type="GeneID" id="34444857"/>
<dbReference type="CDD" id="cd12148">
    <property type="entry name" value="fungal_TF_MHR"/>
    <property type="match status" value="1"/>
</dbReference>
<feature type="compositionally biased region" description="Basic residues" evidence="7">
    <location>
        <begin position="54"/>
        <end position="65"/>
    </location>
</feature>
<evidence type="ECO:0000256" key="3">
    <source>
        <dbReference type="ARBA" id="ARBA00023015"/>
    </source>
</evidence>
<dbReference type="CDD" id="cd00067">
    <property type="entry name" value="GAL4"/>
    <property type="match status" value="1"/>
</dbReference>
<feature type="domain" description="Zn(2)-C6 fungal-type" evidence="8">
    <location>
        <begin position="17"/>
        <end position="48"/>
    </location>
</feature>
<reference evidence="9 10" key="1">
    <citation type="journal article" date="2016" name="Genome Biol. Evol.">
        <title>Draft genome sequence of an aflatoxigenic Aspergillus species, A. bombycis.</title>
        <authorList>
            <person name="Moore G.G."/>
            <person name="Mack B.M."/>
            <person name="Beltz S.B."/>
            <person name="Gilbert M.K."/>
        </authorList>
    </citation>
    <scope>NUCLEOTIDE SEQUENCE [LARGE SCALE GENOMIC DNA]</scope>
    <source>
        <strain evidence="10">NRRL 26010</strain>
    </source>
</reference>
<gene>
    <name evidence="9" type="ORF">ABOM_001467</name>
</gene>
<keyword evidence="6" id="KW-0539">Nucleus</keyword>
<dbReference type="Proteomes" id="UP000179179">
    <property type="component" value="Unassembled WGS sequence"/>
</dbReference>
<dbReference type="PANTHER" id="PTHR31944:SF129">
    <property type="entry name" value="ASPYRIDONES CLUSTER REGULATOR APDR-RELATED"/>
    <property type="match status" value="1"/>
</dbReference>
<evidence type="ECO:0000256" key="7">
    <source>
        <dbReference type="SAM" id="MobiDB-lite"/>
    </source>
</evidence>
<dbReference type="SMART" id="SM00066">
    <property type="entry name" value="GAL4"/>
    <property type="match status" value="1"/>
</dbReference>
<evidence type="ECO:0000256" key="2">
    <source>
        <dbReference type="ARBA" id="ARBA00022833"/>
    </source>
</evidence>